<sequence length="379" mass="41019">METKEVLEKVESVANEVKSTANEAKSAAEKAEAKAIALQGQLDALEAKMNRQGKGEAGEPVKDAVMALFEAKADALRNRTTGEKVEIQLDKKAAVTMLSGAAVALRTESPNMLPYVPTPTNVEDVLAKGTIAGDLLTYVQESGFEGAPAMTGEGALKPKVSITLETKREAVKKIAAHFKVSEETTRDYVQFVDYLKSRVVAELKDVKQAQLIYGDGLNVNLQGIYPVATEFAYSGSPIEHVSNIDALRKAIAQVRKAKYNATAILMHPDDVADLELIKDENGNYVLPTILTGNMPNIGKIQIMDIDVMTPGTFLVGAFDKGAQYFTREGLTIRVYDQNEDDAIKNMVTVVVEERGVQAVYRPEAFVKGTFAAAKGLMSA</sequence>
<dbReference type="SUPFAM" id="SSF56563">
    <property type="entry name" value="Major capsid protein gp5"/>
    <property type="match status" value="1"/>
</dbReference>
<name>A0A8T9T044_9BACT</name>
<evidence type="ECO:0000313" key="5">
    <source>
        <dbReference type="Proteomes" id="UP000829925"/>
    </source>
</evidence>
<dbReference type="InterPro" id="IPR054612">
    <property type="entry name" value="Phage_capsid-like_C"/>
</dbReference>
<feature type="domain" description="Phage capsid-like C-terminal" evidence="3">
    <location>
        <begin position="133"/>
        <end position="370"/>
    </location>
</feature>
<dbReference type="AlphaFoldDB" id="A0A8T9T044"/>
<dbReference type="Proteomes" id="UP000829925">
    <property type="component" value="Chromosome"/>
</dbReference>
<keyword evidence="2" id="KW-0175">Coiled coil</keyword>
<dbReference type="NCBIfam" id="TIGR01554">
    <property type="entry name" value="major_cap_HK97"/>
    <property type="match status" value="1"/>
</dbReference>
<evidence type="ECO:0000259" key="3">
    <source>
        <dbReference type="Pfam" id="PF05065"/>
    </source>
</evidence>
<gene>
    <name evidence="4" type="ORF">MUN82_01880</name>
</gene>
<organism evidence="4 5">
    <name type="scientific">Hymenobacter aerilatus</name>
    <dbReference type="NCBI Taxonomy" id="2932251"/>
    <lineage>
        <taxon>Bacteria</taxon>
        <taxon>Pseudomonadati</taxon>
        <taxon>Bacteroidota</taxon>
        <taxon>Cytophagia</taxon>
        <taxon>Cytophagales</taxon>
        <taxon>Hymenobacteraceae</taxon>
        <taxon>Hymenobacter</taxon>
    </lineage>
</organism>
<evidence type="ECO:0000256" key="2">
    <source>
        <dbReference type="SAM" id="Coils"/>
    </source>
</evidence>
<dbReference type="KEGG" id="haei:MUN82_01880"/>
<protein>
    <submittedName>
        <fullName evidence="4">Phage major capsid protein</fullName>
    </submittedName>
</protein>
<keyword evidence="5" id="KW-1185">Reference proteome</keyword>
<reference evidence="4 5" key="1">
    <citation type="submission" date="2022-04" db="EMBL/GenBank/DDBJ databases">
        <title>Hymenobacter sp. isolated from the air.</title>
        <authorList>
            <person name="Won M."/>
            <person name="Lee C.-M."/>
            <person name="Woen H.-Y."/>
            <person name="Kwon S.-W."/>
        </authorList>
    </citation>
    <scope>NUCLEOTIDE SEQUENCE [LARGE SCALE GENOMIC DNA]</scope>
    <source>
        <strain evidence="5">5413 J-13</strain>
    </source>
</reference>
<comment type="subcellular location">
    <subcellularLocation>
        <location evidence="1">Virion</location>
    </subcellularLocation>
</comment>
<dbReference type="Pfam" id="PF05065">
    <property type="entry name" value="Phage_capsid"/>
    <property type="match status" value="1"/>
</dbReference>
<dbReference type="EMBL" id="CP095053">
    <property type="protein sequence ID" value="UOR05860.1"/>
    <property type="molecule type" value="Genomic_DNA"/>
</dbReference>
<dbReference type="Gene3D" id="3.30.2320.10">
    <property type="entry name" value="hypothetical protein PF0899 domain"/>
    <property type="match status" value="1"/>
</dbReference>
<dbReference type="Gene3D" id="3.30.2400.10">
    <property type="entry name" value="Major capsid protein gp5"/>
    <property type="match status" value="1"/>
</dbReference>
<dbReference type="InterPro" id="IPR024455">
    <property type="entry name" value="Phage_capsid"/>
</dbReference>
<dbReference type="RefSeq" id="WP_245094451.1">
    <property type="nucleotide sequence ID" value="NZ_CP095053.1"/>
</dbReference>
<evidence type="ECO:0000256" key="1">
    <source>
        <dbReference type="ARBA" id="ARBA00004328"/>
    </source>
</evidence>
<accession>A0A8T9T044</accession>
<feature type="coiled-coil region" evidence="2">
    <location>
        <begin position="7"/>
        <end position="48"/>
    </location>
</feature>
<proteinExistence type="predicted"/>
<evidence type="ECO:0000313" key="4">
    <source>
        <dbReference type="EMBL" id="UOR05860.1"/>
    </source>
</evidence>